<dbReference type="Pfam" id="PF08238">
    <property type="entry name" value="Sel1"/>
    <property type="match status" value="7"/>
</dbReference>
<dbReference type="InterPro" id="IPR019734">
    <property type="entry name" value="TPR_rpt"/>
</dbReference>
<dbReference type="AlphaFoldDB" id="A0A267FMT1"/>
<dbReference type="Proteomes" id="UP000215902">
    <property type="component" value="Unassembled WGS sequence"/>
</dbReference>
<dbReference type="EMBL" id="NIVC01000907">
    <property type="protein sequence ID" value="PAA75023.1"/>
    <property type="molecule type" value="Genomic_DNA"/>
</dbReference>
<protein>
    <recommendedName>
        <fullName evidence="5">TPR_REGION domain-containing protein</fullName>
    </recommendedName>
</protein>
<dbReference type="SUPFAM" id="SSF48452">
    <property type="entry name" value="TPR-like"/>
    <property type="match status" value="2"/>
</dbReference>
<dbReference type="Gene3D" id="1.25.40.10">
    <property type="entry name" value="Tetratricopeptide repeat domain"/>
    <property type="match status" value="3"/>
</dbReference>
<name>A0A267FMT1_9PLAT</name>
<dbReference type="SMART" id="SM00028">
    <property type="entry name" value="TPR"/>
    <property type="match status" value="5"/>
</dbReference>
<sequence>MDSQTIKNARAAANIHFAINLLQEGINALLKRHCGLQQQQQPDFNTCLQVVETQITKLLPDQSCQDQLLKTMQLARATRNRYSHQDFDVNRFEHDVECLLKLASLLGLTECREQIMSFTGCAGTSGEDWEKLKIEGNEHYKNLRCTEAMNCYTGAIHINSTEAVLYSNRALCEIQLRKFDLAREDAEEAIVLNPQQVKFYRILSEALYDLELYEEAVDACKDGLKIDPRDETLLVRSRDCQALVADAKIKEHPVGGGFNHIKTPEVSRNLSAHFLKQASDVSDEDAYQMNMVHLQTAYEISKAHRILHAGKGKVEEEKKALEIYQSAAERGSAEGLYNMAVMFKEGLAGWSKNPKKYFELCHEAAAQKPYLKTTRADIVFPNIGVAEAENAIAMAYRDGFNVDQDDKLAFQWFLKSAEHGCPSGMNNLGLALYRGSGCKKNLNSARCWYQKSADLGLAEAQSNLAEMLVKGEGGPQDASKAAGLLKAAAKQGLPGALIVLQQLQCSGASGAESLDASKKILQGMLDSDDKQALFVMGMNRLTGDGGFQKDLSQAEKCFRKASDLNHKEATFKLGCLLLNQRKSEDAVSFIRVAAESGNKDAQKLYGHILALGHGCDRDVTQAHRWLLRSTEGQTAVDQFIELSNEVVKFEASKTLSIRDLTYPERIDRFMESYLPSGKTKEAFSNMFLNFRQAQENPPHPGRGSFGFDYLAALPTMIVRAAQGSKKAESFFESLNIFDQAKSELKNNNTNAAFRLYRQADRVWHPLPLDMETFESLFSAAMKAFERNPRDADALYVIIHYKTVSKSSSNSELLRMALQCTSLNPDVADYHNLVGNLYGFCGEYMASVRSFEQALELEWEPDWLYGKATSLRLKTSTNQSASRADRQIVIDAYEKYISSNEPDSRHIPKAFFSIATEYLLLMETKKAREFYDKGLHADSMRLPCFDSNDDFPPKKYLSFFFK</sequence>
<evidence type="ECO:0000256" key="2">
    <source>
        <dbReference type="PROSITE-ProRule" id="PRU00339"/>
    </source>
</evidence>
<dbReference type="InterPro" id="IPR006597">
    <property type="entry name" value="Sel1-like"/>
</dbReference>
<dbReference type="Pfam" id="PF13432">
    <property type="entry name" value="TPR_16"/>
    <property type="match status" value="1"/>
</dbReference>
<accession>A0A267FMT1</accession>
<evidence type="ECO:0008006" key="5">
    <source>
        <dbReference type="Google" id="ProtNLM"/>
    </source>
</evidence>
<feature type="repeat" description="TPR" evidence="2">
    <location>
        <begin position="197"/>
        <end position="230"/>
    </location>
</feature>
<dbReference type="InterPro" id="IPR011990">
    <property type="entry name" value="TPR-like_helical_dom_sf"/>
</dbReference>
<dbReference type="SUPFAM" id="SSF81901">
    <property type="entry name" value="HCP-like"/>
    <property type="match status" value="3"/>
</dbReference>
<evidence type="ECO:0000313" key="4">
    <source>
        <dbReference type="Proteomes" id="UP000215902"/>
    </source>
</evidence>
<dbReference type="PANTHER" id="PTHR11102">
    <property type="entry name" value="SEL-1-LIKE PROTEIN"/>
    <property type="match status" value="1"/>
</dbReference>
<evidence type="ECO:0000313" key="3">
    <source>
        <dbReference type="EMBL" id="PAA75023.1"/>
    </source>
</evidence>
<reference evidence="3 4" key="1">
    <citation type="submission" date="2017-06" db="EMBL/GenBank/DDBJ databases">
        <title>A platform for efficient transgenesis in Macrostomum lignano, a flatworm model organism for stem cell research.</title>
        <authorList>
            <person name="Berezikov E."/>
        </authorList>
    </citation>
    <scope>NUCLEOTIDE SEQUENCE [LARGE SCALE GENOMIC DNA]</scope>
    <source>
        <strain evidence="3">DV1</strain>
        <tissue evidence="3">Whole organism</tissue>
    </source>
</reference>
<comment type="similarity">
    <text evidence="1">Belongs to the sel-1 family.</text>
</comment>
<dbReference type="PROSITE" id="PS50005">
    <property type="entry name" value="TPR"/>
    <property type="match status" value="1"/>
</dbReference>
<keyword evidence="2" id="KW-0802">TPR repeat</keyword>
<dbReference type="STRING" id="282301.A0A267FMT1"/>
<dbReference type="InterPro" id="IPR050767">
    <property type="entry name" value="Sel1_AlgK"/>
</dbReference>
<organism evidence="3 4">
    <name type="scientific">Macrostomum lignano</name>
    <dbReference type="NCBI Taxonomy" id="282301"/>
    <lineage>
        <taxon>Eukaryota</taxon>
        <taxon>Metazoa</taxon>
        <taxon>Spiralia</taxon>
        <taxon>Lophotrochozoa</taxon>
        <taxon>Platyhelminthes</taxon>
        <taxon>Rhabditophora</taxon>
        <taxon>Macrostomorpha</taxon>
        <taxon>Macrostomida</taxon>
        <taxon>Macrostomidae</taxon>
        <taxon>Macrostomum</taxon>
    </lineage>
</organism>
<proteinExistence type="inferred from homology"/>
<dbReference type="SMART" id="SM00671">
    <property type="entry name" value="SEL1"/>
    <property type="match status" value="8"/>
</dbReference>
<dbReference type="OrthoDB" id="10038545at2759"/>
<evidence type="ECO:0000256" key="1">
    <source>
        <dbReference type="ARBA" id="ARBA00038101"/>
    </source>
</evidence>
<dbReference type="PANTHER" id="PTHR11102:SF160">
    <property type="entry name" value="ERAD-ASSOCIATED E3 UBIQUITIN-PROTEIN LIGASE COMPONENT HRD3"/>
    <property type="match status" value="1"/>
</dbReference>
<comment type="caution">
    <text evidence="3">The sequence shown here is derived from an EMBL/GenBank/DDBJ whole genome shotgun (WGS) entry which is preliminary data.</text>
</comment>
<keyword evidence="4" id="KW-1185">Reference proteome</keyword>
<gene>
    <name evidence="3" type="ORF">BOX15_Mlig019947g1</name>
</gene>